<evidence type="ECO:0000313" key="7">
    <source>
        <dbReference type="EMBL" id="TYR20341.1"/>
    </source>
</evidence>
<keyword evidence="3 6" id="KW-0812">Transmembrane</keyword>
<comment type="caution">
    <text evidence="7">The sequence shown here is derived from an EMBL/GenBank/DDBJ whole genome shotgun (WGS) entry which is preliminary data.</text>
</comment>
<keyword evidence="2" id="KW-1003">Cell membrane</keyword>
<organism evidence="7 8">
    <name type="scientific">Corynebacterium urealyticum</name>
    <dbReference type="NCBI Taxonomy" id="43771"/>
    <lineage>
        <taxon>Bacteria</taxon>
        <taxon>Bacillati</taxon>
        <taxon>Actinomycetota</taxon>
        <taxon>Actinomycetes</taxon>
        <taxon>Mycobacteriales</taxon>
        <taxon>Corynebacteriaceae</taxon>
        <taxon>Corynebacterium</taxon>
    </lineage>
</organism>
<evidence type="ECO:0000256" key="1">
    <source>
        <dbReference type="ARBA" id="ARBA00004651"/>
    </source>
</evidence>
<dbReference type="EMBL" id="VSZI01000001">
    <property type="protein sequence ID" value="TYR20341.1"/>
    <property type="molecule type" value="Genomic_DNA"/>
</dbReference>
<feature type="transmembrane region" description="Helical" evidence="6">
    <location>
        <begin position="6"/>
        <end position="26"/>
    </location>
</feature>
<evidence type="ECO:0000313" key="8">
    <source>
        <dbReference type="Proteomes" id="UP000324726"/>
    </source>
</evidence>
<accession>A0A5D4FUY7</accession>
<dbReference type="Pfam" id="PF01810">
    <property type="entry name" value="LysE"/>
    <property type="match status" value="1"/>
</dbReference>
<feature type="transmembrane region" description="Helical" evidence="6">
    <location>
        <begin position="188"/>
        <end position="209"/>
    </location>
</feature>
<reference evidence="7 8" key="1">
    <citation type="submission" date="2019-08" db="EMBL/GenBank/DDBJ databases">
        <title>Draft genome of C. urealyticum strain VH4248.</title>
        <authorList>
            <person name="Navas J."/>
        </authorList>
    </citation>
    <scope>NUCLEOTIDE SEQUENCE [LARGE SCALE GENOMIC DNA]</scope>
    <source>
        <strain evidence="7 8">VH4248</strain>
    </source>
</reference>
<evidence type="ECO:0000256" key="2">
    <source>
        <dbReference type="ARBA" id="ARBA00022475"/>
    </source>
</evidence>
<keyword evidence="4 6" id="KW-1133">Transmembrane helix</keyword>
<evidence type="ECO:0000256" key="6">
    <source>
        <dbReference type="SAM" id="Phobius"/>
    </source>
</evidence>
<name>A0A5D4FUY7_9CORY</name>
<keyword evidence="5 6" id="KW-0472">Membrane</keyword>
<feature type="transmembrane region" description="Helical" evidence="6">
    <location>
        <begin position="155"/>
        <end position="176"/>
    </location>
</feature>
<evidence type="ECO:0000256" key="3">
    <source>
        <dbReference type="ARBA" id="ARBA00022692"/>
    </source>
</evidence>
<sequence length="217" mass="23502">MELTNIGIVMLMNMLGVMTPGPDLFLVLRMASRSRKHAFAAIGGIVTALMFWSTLAVTGASALLNKKPWILDYLQIFGGLWLGYMAFSLLRQVREYYRTRVGANADLVMPPGLGSPRAAYRTGVATNLSNPKVVLYFTAILAPFLPVGAPWWVSVVYVVTIMASAAIVFSLIALFVSTQRVQSRLLSVSHLIDLGAGLFFAVVSLTLLYNGLSGLLG</sequence>
<comment type="subcellular location">
    <subcellularLocation>
        <location evidence="1">Cell membrane</location>
        <topology evidence="1">Multi-pass membrane protein</topology>
    </subcellularLocation>
</comment>
<feature type="transmembrane region" description="Helical" evidence="6">
    <location>
        <begin position="133"/>
        <end position="149"/>
    </location>
</feature>
<dbReference type="PANTHER" id="PTHR30086">
    <property type="entry name" value="ARGININE EXPORTER PROTEIN ARGO"/>
    <property type="match status" value="1"/>
</dbReference>
<protein>
    <submittedName>
        <fullName evidence="7">LysE family translocator</fullName>
    </submittedName>
</protein>
<gene>
    <name evidence="7" type="ORF">FYJ87_05075</name>
</gene>
<dbReference type="Proteomes" id="UP000324726">
    <property type="component" value="Unassembled WGS sequence"/>
</dbReference>
<dbReference type="GO" id="GO:0015171">
    <property type="term" value="F:amino acid transmembrane transporter activity"/>
    <property type="evidence" value="ECO:0007669"/>
    <property type="project" value="TreeGrafter"/>
</dbReference>
<evidence type="ECO:0000256" key="5">
    <source>
        <dbReference type="ARBA" id="ARBA00023136"/>
    </source>
</evidence>
<dbReference type="AlphaFoldDB" id="A0A5D4FUY7"/>
<dbReference type="InterPro" id="IPR001123">
    <property type="entry name" value="LeuE-type"/>
</dbReference>
<dbReference type="RefSeq" id="WP_148812122.1">
    <property type="nucleotide sequence ID" value="NZ_VSZI01000001.1"/>
</dbReference>
<proteinExistence type="predicted"/>
<dbReference type="PANTHER" id="PTHR30086:SF19">
    <property type="entry name" value="THREONINE EFFLUX PROTEIN"/>
    <property type="match status" value="1"/>
</dbReference>
<feature type="transmembrane region" description="Helical" evidence="6">
    <location>
        <begin position="38"/>
        <end position="64"/>
    </location>
</feature>
<dbReference type="GO" id="GO:0005886">
    <property type="term" value="C:plasma membrane"/>
    <property type="evidence" value="ECO:0007669"/>
    <property type="project" value="UniProtKB-SubCell"/>
</dbReference>
<feature type="transmembrane region" description="Helical" evidence="6">
    <location>
        <begin position="70"/>
        <end position="90"/>
    </location>
</feature>
<evidence type="ECO:0000256" key="4">
    <source>
        <dbReference type="ARBA" id="ARBA00022989"/>
    </source>
</evidence>